<proteinExistence type="predicted"/>
<name>A0ABQ6QL85_9BACT</name>
<keyword evidence="3" id="KW-1185">Reference proteome</keyword>
<reference evidence="2 3" key="1">
    <citation type="journal article" date="2024" name="Arch. Microbiol.">
        <title>Corallococcus caeni sp. nov., a novel myxobacterium isolated from activated sludge.</title>
        <authorList>
            <person name="Tomita S."/>
            <person name="Nakai R."/>
            <person name="Kuroda K."/>
            <person name="Kurashita H."/>
            <person name="Hatamoto M."/>
            <person name="Yamaguchi T."/>
            <person name="Narihiro T."/>
        </authorList>
    </citation>
    <scope>NUCLEOTIDE SEQUENCE [LARGE SCALE GENOMIC DNA]</scope>
    <source>
        <strain evidence="2 3">NO1</strain>
    </source>
</reference>
<dbReference type="PANTHER" id="PTHR42759">
    <property type="entry name" value="MOXR FAMILY PROTEIN"/>
    <property type="match status" value="1"/>
</dbReference>
<dbReference type="PANTHER" id="PTHR42759:SF1">
    <property type="entry name" value="MAGNESIUM-CHELATASE SUBUNIT CHLD"/>
    <property type="match status" value="1"/>
</dbReference>
<comment type="caution">
    <text evidence="2">The sequence shown here is derived from an EMBL/GenBank/DDBJ whole genome shotgun (WGS) entry which is preliminary data.</text>
</comment>
<dbReference type="Proteomes" id="UP001342631">
    <property type="component" value="Unassembled WGS sequence"/>
</dbReference>
<dbReference type="SUPFAM" id="SSF52540">
    <property type="entry name" value="P-loop containing nucleoside triphosphate hydrolases"/>
    <property type="match status" value="1"/>
</dbReference>
<dbReference type="EMBL" id="BTTX01000001">
    <property type="protein sequence ID" value="GMU04772.1"/>
    <property type="molecule type" value="Genomic_DNA"/>
</dbReference>
<dbReference type="InterPro" id="IPR050764">
    <property type="entry name" value="CbbQ/NirQ/NorQ/GpvN"/>
</dbReference>
<dbReference type="InterPro" id="IPR011704">
    <property type="entry name" value="ATPase_dyneun-rel_AAA"/>
</dbReference>
<sequence length="371" mass="40234">MSDRVDSVQLMPDIRLPAEAKYKNELDALAAHDDKPRPPGWALSPRAVETYILGSPKPVGGVAITPKYVGDKGLIQVCIATLASDRALMLVGEPGTAKSWLSEHLSAAISGTSALVVQGTAGTSEDHIKYSWNYALLLAQGPTPEALVPSPILRAMRSGKFARFEEVTRTSPEIQDSLISILSEKQVSVPELGEVTSAQRGFNLIATANTRDRGVNEMSAALKRRFNFVTVPVVEDLEQEIQIVTKREAELRTDYQVGVPPPEELSRVLLTLFHELRKGVTKDGKTKVRTPGAVLSTAEAISVLFNSSILAQQFGSGTVTSQELAASLVGAVVKEQEDDVKALREYMETVAKTRSGPWKELYTASKKLLRG</sequence>
<organism evidence="2 3">
    <name type="scientific">Corallococcus caeni</name>
    <dbReference type="NCBI Taxonomy" id="3082388"/>
    <lineage>
        <taxon>Bacteria</taxon>
        <taxon>Pseudomonadati</taxon>
        <taxon>Myxococcota</taxon>
        <taxon>Myxococcia</taxon>
        <taxon>Myxococcales</taxon>
        <taxon>Cystobacterineae</taxon>
        <taxon>Myxococcaceae</taxon>
        <taxon>Corallococcus</taxon>
    </lineage>
</organism>
<dbReference type="InterPro" id="IPR027417">
    <property type="entry name" value="P-loop_NTPase"/>
</dbReference>
<gene>
    <name evidence="2" type="ORF">ASNO1_10240</name>
</gene>
<evidence type="ECO:0000313" key="2">
    <source>
        <dbReference type="EMBL" id="GMU04772.1"/>
    </source>
</evidence>
<feature type="domain" description="ATPase dynein-related AAA" evidence="1">
    <location>
        <begin position="88"/>
        <end position="226"/>
    </location>
</feature>
<dbReference type="Gene3D" id="3.40.50.300">
    <property type="entry name" value="P-loop containing nucleotide triphosphate hydrolases"/>
    <property type="match status" value="1"/>
</dbReference>
<evidence type="ECO:0000313" key="3">
    <source>
        <dbReference type="Proteomes" id="UP001342631"/>
    </source>
</evidence>
<protein>
    <submittedName>
        <fullName evidence="2">AAA family ATPase</fullName>
    </submittedName>
</protein>
<accession>A0ABQ6QL85</accession>
<evidence type="ECO:0000259" key="1">
    <source>
        <dbReference type="Pfam" id="PF07728"/>
    </source>
</evidence>
<dbReference type="Pfam" id="PF07728">
    <property type="entry name" value="AAA_5"/>
    <property type="match status" value="1"/>
</dbReference>